<evidence type="ECO:0008006" key="3">
    <source>
        <dbReference type="Google" id="ProtNLM"/>
    </source>
</evidence>
<dbReference type="EMBL" id="BARS01048765">
    <property type="protein sequence ID" value="GAG28248.1"/>
    <property type="molecule type" value="Genomic_DNA"/>
</dbReference>
<dbReference type="Gene3D" id="3.30.420.240">
    <property type="match status" value="1"/>
</dbReference>
<gene>
    <name evidence="2" type="ORF">S01H1_73022</name>
</gene>
<reference evidence="2" key="1">
    <citation type="journal article" date="2014" name="Front. Microbiol.">
        <title>High frequency of phylogenetically diverse reductive dehalogenase-homologous genes in deep subseafloor sedimentary metagenomes.</title>
        <authorList>
            <person name="Kawai M."/>
            <person name="Futagami T."/>
            <person name="Toyoda A."/>
            <person name="Takaki Y."/>
            <person name="Nishi S."/>
            <person name="Hori S."/>
            <person name="Arai W."/>
            <person name="Tsubouchi T."/>
            <person name="Morono Y."/>
            <person name="Uchiyama I."/>
            <person name="Ito T."/>
            <person name="Fujiyama A."/>
            <person name="Inagaki F."/>
            <person name="Takami H."/>
        </authorList>
    </citation>
    <scope>NUCLEOTIDE SEQUENCE</scope>
    <source>
        <strain evidence="2">Expedition CK06-06</strain>
    </source>
</reference>
<organism evidence="2">
    <name type="scientific">marine sediment metagenome</name>
    <dbReference type="NCBI Taxonomy" id="412755"/>
    <lineage>
        <taxon>unclassified sequences</taxon>
        <taxon>metagenomes</taxon>
        <taxon>ecological metagenomes</taxon>
    </lineage>
</organism>
<evidence type="ECO:0000256" key="1">
    <source>
        <dbReference type="SAM" id="MobiDB-lite"/>
    </source>
</evidence>
<feature type="region of interest" description="Disordered" evidence="1">
    <location>
        <begin position="220"/>
        <end position="242"/>
    </location>
</feature>
<protein>
    <recommendedName>
        <fullName evidence="3">Terminase large subunit gp17-like C-terminal domain-containing protein</fullName>
    </recommendedName>
</protein>
<feature type="non-terminal residue" evidence="2">
    <location>
        <position position="1"/>
    </location>
</feature>
<comment type="caution">
    <text evidence="2">The sequence shown here is derived from an EMBL/GenBank/DDBJ whole genome shotgun (WGS) entry which is preliminary data.</text>
</comment>
<accession>X0WUT2</accession>
<evidence type="ECO:0000313" key="2">
    <source>
        <dbReference type="EMBL" id="GAG28248.1"/>
    </source>
</evidence>
<sequence>ELIRCDDSEGVVTVSRIEYKFPEEYPFRLDGKLRSPWYDNECDRASHPMQIAQELDMDPFASDFQYFDSDVISAIEQEDCKPPYLEGILEFDEDSLEPIEFVKAEGGHLKLWIYPDVYGHFPEDLTVGAGHDISAGTGASNTTGSYVNLRTGEKIAEYANPWIKPETFANLAIALAKYFNKAFMVFDGAGPGRIFGDTVIRRYRNVYYRRNEESLSKKVSDKPGVFLNPKGKKRGYRSIPAS</sequence>
<name>X0WUT2_9ZZZZ</name>
<proteinExistence type="predicted"/>
<dbReference type="AlphaFoldDB" id="X0WUT2"/>
<feature type="non-terminal residue" evidence="2">
    <location>
        <position position="242"/>
    </location>
</feature>